<dbReference type="InterPro" id="IPR027329">
    <property type="entry name" value="TPX2_C"/>
</dbReference>
<dbReference type="PANTHER" id="PTHR13799">
    <property type="entry name" value="NGG1 INTERACTING FACTOR 3"/>
    <property type="match status" value="1"/>
</dbReference>
<evidence type="ECO:0000256" key="3">
    <source>
        <dbReference type="ARBA" id="ARBA00006964"/>
    </source>
</evidence>
<comment type="similarity">
    <text evidence="2">Belongs to the TPX2 family.</text>
</comment>
<keyword evidence="5" id="KW-0206">Cytoskeleton</keyword>
<evidence type="ECO:0000259" key="8">
    <source>
        <dbReference type="Pfam" id="PF06886"/>
    </source>
</evidence>
<feature type="binding site" evidence="6">
    <location>
        <position position="241"/>
    </location>
    <ligand>
        <name>a divalent metal cation</name>
        <dbReference type="ChEBI" id="CHEBI:60240"/>
        <label>1</label>
    </ligand>
</feature>
<feature type="compositionally biased region" description="Basic and acidic residues" evidence="7">
    <location>
        <begin position="813"/>
        <end position="826"/>
    </location>
</feature>
<dbReference type="InterPro" id="IPR036069">
    <property type="entry name" value="DUF34/NIF3_sf"/>
</dbReference>
<feature type="compositionally biased region" description="Low complexity" evidence="7">
    <location>
        <begin position="750"/>
        <end position="769"/>
    </location>
</feature>
<comment type="subcellular location">
    <subcellularLocation>
        <location evidence="1">Cytoplasm</location>
        <location evidence="1">Cytoskeleton</location>
    </subcellularLocation>
</comment>
<evidence type="ECO:0000256" key="1">
    <source>
        <dbReference type="ARBA" id="ARBA00004245"/>
    </source>
</evidence>
<keyword evidence="6" id="KW-0479">Metal-binding</keyword>
<evidence type="ECO:0000313" key="9">
    <source>
        <dbReference type="EMBL" id="KTB31428.1"/>
    </source>
</evidence>
<comment type="caution">
    <text evidence="9">The sequence shown here is derived from an EMBL/GenBank/DDBJ whole genome shotgun (WGS) entry which is preliminary data.</text>
</comment>
<feature type="compositionally biased region" description="Polar residues" evidence="7">
    <location>
        <begin position="638"/>
        <end position="654"/>
    </location>
</feature>
<feature type="compositionally biased region" description="Basic and acidic residues" evidence="7">
    <location>
        <begin position="904"/>
        <end position="934"/>
    </location>
</feature>
<organism evidence="9 10">
    <name type="scientific">Moniliophthora roreri</name>
    <name type="common">Frosty pod rot fungus</name>
    <name type="synonym">Monilia roreri</name>
    <dbReference type="NCBI Taxonomy" id="221103"/>
    <lineage>
        <taxon>Eukaryota</taxon>
        <taxon>Fungi</taxon>
        <taxon>Dikarya</taxon>
        <taxon>Basidiomycota</taxon>
        <taxon>Agaricomycotina</taxon>
        <taxon>Agaricomycetes</taxon>
        <taxon>Agaricomycetidae</taxon>
        <taxon>Agaricales</taxon>
        <taxon>Marasmiineae</taxon>
        <taxon>Marasmiaceae</taxon>
        <taxon>Moniliophthora</taxon>
    </lineage>
</organism>
<evidence type="ECO:0000256" key="7">
    <source>
        <dbReference type="SAM" id="MobiDB-lite"/>
    </source>
</evidence>
<gene>
    <name evidence="9" type="ORF">WG66_15991</name>
</gene>
<feature type="region of interest" description="Disordered" evidence="7">
    <location>
        <begin position="788"/>
        <end position="851"/>
    </location>
</feature>
<feature type="compositionally biased region" description="Polar residues" evidence="7">
    <location>
        <begin position="788"/>
        <end position="803"/>
    </location>
</feature>
<feature type="compositionally biased region" description="Polar residues" evidence="7">
    <location>
        <begin position="827"/>
        <end position="847"/>
    </location>
</feature>
<dbReference type="GO" id="GO:0005739">
    <property type="term" value="C:mitochondrion"/>
    <property type="evidence" value="ECO:0007669"/>
    <property type="project" value="TreeGrafter"/>
</dbReference>
<feature type="compositionally biased region" description="Low complexity" evidence="7">
    <location>
        <begin position="610"/>
        <end position="625"/>
    </location>
</feature>
<dbReference type="EMBL" id="LATX01002324">
    <property type="protein sequence ID" value="KTB31428.1"/>
    <property type="molecule type" value="Genomic_DNA"/>
</dbReference>
<dbReference type="SUPFAM" id="SSF102705">
    <property type="entry name" value="NIF3 (NGG1p interacting factor 3)-like"/>
    <property type="match status" value="1"/>
</dbReference>
<proteinExistence type="inferred from homology"/>
<evidence type="ECO:0000256" key="4">
    <source>
        <dbReference type="ARBA" id="ARBA00022490"/>
    </source>
</evidence>
<dbReference type="Proteomes" id="UP000054988">
    <property type="component" value="Unassembled WGS sequence"/>
</dbReference>
<evidence type="ECO:0000256" key="5">
    <source>
        <dbReference type="ARBA" id="ARBA00023212"/>
    </source>
</evidence>
<dbReference type="FunFam" id="3.40.1390.30:FF:000001">
    <property type="entry name" value="GTP cyclohydrolase 1 type 2"/>
    <property type="match status" value="1"/>
</dbReference>
<feature type="region of interest" description="Disordered" evidence="7">
    <location>
        <begin position="397"/>
        <end position="418"/>
    </location>
</feature>
<dbReference type="AlphaFoldDB" id="A0A0W0F5B4"/>
<evidence type="ECO:0000313" key="10">
    <source>
        <dbReference type="Proteomes" id="UP000054988"/>
    </source>
</evidence>
<accession>A0A0W0F5B4</accession>
<dbReference type="NCBIfam" id="TIGR00486">
    <property type="entry name" value="YbgI_SA1388"/>
    <property type="match status" value="1"/>
</dbReference>
<dbReference type="GO" id="GO:0046872">
    <property type="term" value="F:metal ion binding"/>
    <property type="evidence" value="ECO:0007669"/>
    <property type="project" value="UniProtKB-KW"/>
</dbReference>
<dbReference type="GO" id="GO:0005856">
    <property type="term" value="C:cytoskeleton"/>
    <property type="evidence" value="ECO:0007669"/>
    <property type="project" value="UniProtKB-SubCell"/>
</dbReference>
<dbReference type="PANTHER" id="PTHR13799:SF13">
    <property type="entry name" value="NIF3-LIKE PROTEIN 1"/>
    <property type="match status" value="1"/>
</dbReference>
<feature type="region of interest" description="Disordered" evidence="7">
    <location>
        <begin position="904"/>
        <end position="966"/>
    </location>
</feature>
<dbReference type="Pfam" id="PF01784">
    <property type="entry name" value="DUF34_NIF3"/>
    <property type="match status" value="1"/>
</dbReference>
<dbReference type="Pfam" id="PF06886">
    <property type="entry name" value="TPX2"/>
    <property type="match status" value="1"/>
</dbReference>
<feature type="region of interest" description="Disordered" evidence="7">
    <location>
        <begin position="430"/>
        <end position="456"/>
    </location>
</feature>
<feature type="binding site" evidence="6">
    <location>
        <position position="72"/>
    </location>
    <ligand>
        <name>a divalent metal cation</name>
        <dbReference type="ChEBI" id="CHEBI:60240"/>
        <label>1</label>
    </ligand>
</feature>
<feature type="compositionally biased region" description="Basic and acidic residues" evidence="7">
    <location>
        <begin position="731"/>
        <end position="748"/>
    </location>
</feature>
<keyword evidence="4" id="KW-0963">Cytoplasm</keyword>
<feature type="binding site" evidence="6">
    <location>
        <position position="110"/>
    </location>
    <ligand>
        <name>a divalent metal cation</name>
        <dbReference type="ChEBI" id="CHEBI:60240"/>
        <label>1</label>
    </ligand>
</feature>
<dbReference type="InterPro" id="IPR002678">
    <property type="entry name" value="DUF34/NIF3"/>
</dbReference>
<feature type="domain" description="TPX2 C-terminal" evidence="8">
    <location>
        <begin position="892"/>
        <end position="958"/>
    </location>
</feature>
<reference evidence="9 10" key="1">
    <citation type="submission" date="2015-12" db="EMBL/GenBank/DDBJ databases">
        <title>Draft genome sequence of Moniliophthora roreri, the causal agent of frosty pod rot of cacao.</title>
        <authorList>
            <person name="Aime M.C."/>
            <person name="Diaz-Valderrama J.R."/>
            <person name="Kijpornyongpan T."/>
            <person name="Phillips-Mora W."/>
        </authorList>
    </citation>
    <scope>NUCLEOTIDE SEQUENCE [LARGE SCALE GENOMIC DNA]</scope>
    <source>
        <strain evidence="9 10">MCA 2952</strain>
    </source>
</reference>
<comment type="similarity">
    <text evidence="3">Belongs to the GTP cyclohydrolase I type 2/NIF3 family.</text>
</comment>
<evidence type="ECO:0000256" key="6">
    <source>
        <dbReference type="PIRSR" id="PIRSR602678-1"/>
    </source>
</evidence>
<evidence type="ECO:0000256" key="2">
    <source>
        <dbReference type="ARBA" id="ARBA00005885"/>
    </source>
</evidence>
<protein>
    <recommendedName>
        <fullName evidence="8">TPX2 C-terminal domain-containing protein</fullName>
    </recommendedName>
</protein>
<feature type="binding site" evidence="6">
    <location>
        <position position="245"/>
    </location>
    <ligand>
        <name>a divalent metal cation</name>
        <dbReference type="ChEBI" id="CHEBI:60240"/>
        <label>1</label>
    </ligand>
</feature>
<feature type="region of interest" description="Disordered" evidence="7">
    <location>
        <begin position="610"/>
        <end position="770"/>
    </location>
</feature>
<name>A0A0W0F5B4_MONRR</name>
<sequence length="966" mass="104925">MGRIAPLRLAEKWDNVFNLKWPNTGECASDYWMIESPVHKANRHRVMLTIDLTTAVFAECVANDVSVIVSYHPPIFKGIQALTLANPLQSTLLKCAAEGMSVFSPHTSVDSVWGGVNDWLAEGVMGPEPGGTVKALVGEKISPMGESEGAEGRLVTLKEGVTLDVLVNRIKRHLNISQIQIGHASDAALRSKPVYSVAICAGSGGSMLVGKDADVYFTGEMSHHEVLAAVAAGKHVILCGHTNTERGYLSVLAKNLRAELGRQDTGQTFENVEVLQGFIASLLSVAQEGTNISGDLQAITGCQISLQARILKSLRKVLGALETTGHIAMHNLSNDELSLRHLPDLSDSSFSFQIPAQHEGNLLLADDEDFLRDADDFSLTATPAPHRVRREALTVSQVTPKPIASPSKHHSSPLPLTSSSTILMHSPKPNIRKLATDPSPEKKKKVREKTFDNPKSSAKMLDVGYSTPKRLASLKEGIATFALGSEMTVDPSSTFEPPTSTSQSHMVIQRLSEHRTVTAKGRLKPVDNDNGCGPEIGPPCSLHSAPVPCSVEQKDMSVDGLRMTLASAVDGQGEDMSVDTSTCDGLAGRLVMYSKEMIASCRESAITSTSENSGLSSASSSHDPSTLPCISPADDKGNQGSNPVDDSLTLSQLSPRKERFSPHEANPPSDSLSALRPSYKRPSSATSDCQPRKKGKTTHSQAHTTRAIAPVTRTSAKRRREVWISSGSVAERAKAKVEKKRVVSRDNVHSSQTSSIGASSIASSSSTSSRLVTKTLRAKAGLTLGSGMSTFQTKSLTSSNKGRSLTKPFESTFHSESRIAGRKIETTENPDTLSQNQNASTSTSVQPKSKKLLHAHREIPDFKASHAALDAATASRKEHIIPVVPMNVGMFTEARAREREKFDARMREKEMETEIALEQRRREREQEEEREIKELRKKAVPKAHEVPEWYKDMPKRKDRGEKVKER</sequence>
<dbReference type="Gene3D" id="3.40.1390.30">
    <property type="entry name" value="NIF3 (NGG1p interacting factor 3)-like"/>
    <property type="match status" value="1"/>
</dbReference>
<feature type="compositionally biased region" description="Basic and acidic residues" evidence="7">
    <location>
        <begin position="942"/>
        <end position="966"/>
    </location>
</feature>